<reference evidence="13 14" key="1">
    <citation type="submission" date="2020-12" db="EMBL/GenBank/DDBJ databases">
        <title>Streptomyces typhae sp. nov., a novel endophytic actinomycete isolated from the root of cattail pollen (Typha angustifolia L.).</title>
        <authorList>
            <person name="Peng C."/>
            <person name="Liu C."/>
        </authorList>
    </citation>
    <scope>NUCLEOTIDE SEQUENCE [LARGE SCALE GENOMIC DNA]</scope>
    <source>
        <strain evidence="13 14">JCM 4753</strain>
    </source>
</reference>
<dbReference type="SUPFAM" id="SSF52540">
    <property type="entry name" value="P-loop containing nucleoside triphosphate hydrolases"/>
    <property type="match status" value="1"/>
</dbReference>
<comment type="catalytic activity">
    <reaction evidence="7">
        <text>Couples ATP hydrolysis with the unwinding of duplex DNA by translocating in the 3'-5' direction.</text>
        <dbReference type="EC" id="5.6.2.4"/>
    </reaction>
</comment>
<feature type="domain" description="NERD" evidence="11">
    <location>
        <begin position="37"/>
        <end position="150"/>
    </location>
</feature>
<dbReference type="Pfam" id="PF08378">
    <property type="entry name" value="NERD"/>
    <property type="match status" value="1"/>
</dbReference>
<dbReference type="Gene3D" id="3.40.50.300">
    <property type="entry name" value="P-loop containing nucleotide triphosphate hydrolases"/>
    <property type="match status" value="2"/>
</dbReference>
<dbReference type="Pfam" id="PF00580">
    <property type="entry name" value="UvrD-helicase"/>
    <property type="match status" value="1"/>
</dbReference>
<keyword evidence="3 10" id="KW-0378">Hydrolase</keyword>
<dbReference type="EMBL" id="JAEKOZ010000007">
    <property type="protein sequence ID" value="MBJ3808107.1"/>
    <property type="molecule type" value="Genomic_DNA"/>
</dbReference>
<keyword evidence="4 10" id="KW-0347">Helicase</keyword>
<dbReference type="PROSITE" id="PS50965">
    <property type="entry name" value="NERD"/>
    <property type="match status" value="1"/>
</dbReference>
<evidence type="ECO:0000259" key="11">
    <source>
        <dbReference type="PROSITE" id="PS50965"/>
    </source>
</evidence>
<comment type="caution">
    <text evidence="13">The sequence shown here is derived from an EMBL/GenBank/DDBJ whole genome shotgun (WGS) entry which is preliminary data.</text>
</comment>
<evidence type="ECO:0000256" key="1">
    <source>
        <dbReference type="ARBA" id="ARBA00009922"/>
    </source>
</evidence>
<dbReference type="Proteomes" id="UP000634780">
    <property type="component" value="Unassembled WGS sequence"/>
</dbReference>
<gene>
    <name evidence="13" type="ORF">JGB26_13465</name>
</gene>
<evidence type="ECO:0000256" key="6">
    <source>
        <dbReference type="ARBA" id="ARBA00023235"/>
    </source>
</evidence>
<evidence type="ECO:0000259" key="12">
    <source>
        <dbReference type="PROSITE" id="PS51198"/>
    </source>
</evidence>
<evidence type="ECO:0000256" key="10">
    <source>
        <dbReference type="PROSITE-ProRule" id="PRU00560"/>
    </source>
</evidence>
<accession>A0ABS0X4I5</accession>
<evidence type="ECO:0000256" key="5">
    <source>
        <dbReference type="ARBA" id="ARBA00022840"/>
    </source>
</evidence>
<dbReference type="InterPro" id="IPR014016">
    <property type="entry name" value="UvrD-like_ATP-bd"/>
</dbReference>
<dbReference type="InterPro" id="IPR013986">
    <property type="entry name" value="DExx_box_DNA_helicase_dom_sf"/>
</dbReference>
<evidence type="ECO:0000256" key="9">
    <source>
        <dbReference type="ARBA" id="ARBA00048988"/>
    </source>
</evidence>
<evidence type="ECO:0000256" key="7">
    <source>
        <dbReference type="ARBA" id="ARBA00034617"/>
    </source>
</evidence>
<keyword evidence="14" id="KW-1185">Reference proteome</keyword>
<dbReference type="InterPro" id="IPR000212">
    <property type="entry name" value="DNA_helicase_UvrD/REP"/>
</dbReference>
<evidence type="ECO:0000313" key="13">
    <source>
        <dbReference type="EMBL" id="MBJ3808107.1"/>
    </source>
</evidence>
<evidence type="ECO:0000256" key="8">
    <source>
        <dbReference type="ARBA" id="ARBA00034808"/>
    </source>
</evidence>
<dbReference type="PROSITE" id="PS51198">
    <property type="entry name" value="UVRD_HELICASE_ATP_BIND"/>
    <property type="match status" value="1"/>
</dbReference>
<dbReference type="Gene3D" id="1.10.10.160">
    <property type="match status" value="1"/>
</dbReference>
<evidence type="ECO:0000256" key="4">
    <source>
        <dbReference type="ARBA" id="ARBA00022806"/>
    </source>
</evidence>
<dbReference type="InterPro" id="IPR014017">
    <property type="entry name" value="DNA_helicase_UvrD-like_C"/>
</dbReference>
<evidence type="ECO:0000313" key="14">
    <source>
        <dbReference type="Proteomes" id="UP000634780"/>
    </source>
</evidence>
<dbReference type="PANTHER" id="PTHR11070">
    <property type="entry name" value="UVRD / RECB / PCRA DNA HELICASE FAMILY MEMBER"/>
    <property type="match status" value="1"/>
</dbReference>
<keyword evidence="2 10" id="KW-0547">Nucleotide-binding</keyword>
<dbReference type="InterPro" id="IPR011528">
    <property type="entry name" value="NERD"/>
</dbReference>
<proteinExistence type="inferred from homology"/>
<comment type="similarity">
    <text evidence="1">Belongs to the helicase family. UvrD subfamily.</text>
</comment>
<name>A0ABS0X4I5_9ACTN</name>
<feature type="binding site" evidence="10">
    <location>
        <begin position="263"/>
        <end position="270"/>
    </location>
    <ligand>
        <name>ATP</name>
        <dbReference type="ChEBI" id="CHEBI:30616"/>
    </ligand>
</feature>
<keyword evidence="6" id="KW-0413">Isomerase</keyword>
<dbReference type="PANTHER" id="PTHR11070:SF45">
    <property type="entry name" value="DNA 3'-5' HELICASE"/>
    <property type="match status" value="1"/>
</dbReference>
<evidence type="ECO:0000256" key="3">
    <source>
        <dbReference type="ARBA" id="ARBA00022801"/>
    </source>
</evidence>
<comment type="catalytic activity">
    <reaction evidence="9">
        <text>ATP + H2O = ADP + phosphate + H(+)</text>
        <dbReference type="Rhea" id="RHEA:13065"/>
        <dbReference type="ChEBI" id="CHEBI:15377"/>
        <dbReference type="ChEBI" id="CHEBI:15378"/>
        <dbReference type="ChEBI" id="CHEBI:30616"/>
        <dbReference type="ChEBI" id="CHEBI:43474"/>
        <dbReference type="ChEBI" id="CHEBI:456216"/>
        <dbReference type="EC" id="5.6.2.4"/>
    </reaction>
</comment>
<sequence>MAAGGSASRRAQEARRQERLLREQWQAARQQARQWEAASEGERLVAAQLLVLTERGWRLLVDRRWPGTRTANVDMLLVGPGGVFVIDVKNWRSAPEAMDGKLCADGEVRDEHAAKLLAVTQAAEGAVASLGMSPVAVQPLMVFAGQRVDAALGRIRLLGEYEVGPALLAERSRLRAESVRAIADHLERVFPDYEGSAVGQQVPSAPEPPQQTDSDGLFDLAGLRDAALDEVLRAPIEQWMTFLHPDQVALVRRNWSGPARISGPAGTGKTVVGLHRAAHLARRTSGRILYVTFANNLPRVQGTFLKTMSPAVADRVDFRSLHSWAREFLQEGGVQVRLHGDKAETAFSLAWKHVGRDSRLAEIDPAPGYWREEIDYVIKGRGITAFEEYTTVPRRRRRASLRRPHREAVWALYEAYESLRIERGVHDFNDVLTLALAEATRRTDGPHYAAVIVDEVQDLTLVGVRLLHTLVGDVPNGLLLVGDGQQAVYPGGFRLTDAGIDIRGDRGQVLRTNYRNCKQILDTALEVVADDSFDDIDGLRTPGRRDVDLTYHDGQVVRVTKPTVAEHDQALLAVLCALRDGARADAAVLCPSMRAIGHYQRLLSRAEVPVCLLEHYDGRPVDAVKLGTYRRAKGLEFKRVYLPQHDAAFPNGASADGPGVVEVSETAREREELLRSQLFVAMTRARDVLWLGSVDR</sequence>
<dbReference type="EC" id="5.6.2.4" evidence="8"/>
<protein>
    <recommendedName>
        <fullName evidence="8">DNA 3'-5' helicase</fullName>
        <ecNumber evidence="8">5.6.2.4</ecNumber>
    </recommendedName>
</protein>
<dbReference type="InterPro" id="IPR027417">
    <property type="entry name" value="P-loop_NTPase"/>
</dbReference>
<organism evidence="13 14">
    <name type="scientific">Streptomyces flavofungini</name>
    <dbReference type="NCBI Taxonomy" id="68200"/>
    <lineage>
        <taxon>Bacteria</taxon>
        <taxon>Bacillati</taxon>
        <taxon>Actinomycetota</taxon>
        <taxon>Actinomycetes</taxon>
        <taxon>Kitasatosporales</taxon>
        <taxon>Streptomycetaceae</taxon>
        <taxon>Streptomyces</taxon>
    </lineage>
</organism>
<dbReference type="Pfam" id="PF13361">
    <property type="entry name" value="UvrD_C"/>
    <property type="match status" value="1"/>
</dbReference>
<keyword evidence="5 10" id="KW-0067">ATP-binding</keyword>
<evidence type="ECO:0000256" key="2">
    <source>
        <dbReference type="ARBA" id="ARBA00022741"/>
    </source>
</evidence>
<dbReference type="RefSeq" id="WP_190115591.1">
    <property type="nucleotide sequence ID" value="NZ_BMVR01000004.1"/>
</dbReference>
<feature type="domain" description="UvrD-like helicase ATP-binding" evidence="12">
    <location>
        <begin position="242"/>
        <end position="546"/>
    </location>
</feature>